<proteinExistence type="predicted"/>
<keyword evidence="3" id="KW-1185">Reference proteome</keyword>
<evidence type="ECO:0000256" key="1">
    <source>
        <dbReference type="SAM" id="MobiDB-lite"/>
    </source>
</evidence>
<dbReference type="InParanoid" id="D5GC81"/>
<evidence type="ECO:0000313" key="2">
    <source>
        <dbReference type="EMBL" id="CAZ82124.1"/>
    </source>
</evidence>
<evidence type="ECO:0000313" key="3">
    <source>
        <dbReference type="Proteomes" id="UP000006911"/>
    </source>
</evidence>
<sequence length="62" mass="6514">MMKPGPRGLGNIDQGRASHPAGYQLGVTGSGDECQSSALYLFMARVGTWLYISTAGKISGPR</sequence>
<gene>
    <name evidence="2" type="ORF">GSTUM_00000633001</name>
</gene>
<reference evidence="2 3" key="1">
    <citation type="journal article" date="2010" name="Nature">
        <title>Perigord black truffle genome uncovers evolutionary origins and mechanisms of symbiosis.</title>
        <authorList>
            <person name="Martin F."/>
            <person name="Kohler A."/>
            <person name="Murat C."/>
            <person name="Balestrini R."/>
            <person name="Coutinho P.M."/>
            <person name="Jaillon O."/>
            <person name="Montanini B."/>
            <person name="Morin E."/>
            <person name="Noel B."/>
            <person name="Percudani R."/>
            <person name="Porcel B."/>
            <person name="Rubini A."/>
            <person name="Amicucci A."/>
            <person name="Amselem J."/>
            <person name="Anthouard V."/>
            <person name="Arcioni S."/>
            <person name="Artiguenave F."/>
            <person name="Aury J.M."/>
            <person name="Ballario P."/>
            <person name="Bolchi A."/>
            <person name="Brenna A."/>
            <person name="Brun A."/>
            <person name="Buee M."/>
            <person name="Cantarel B."/>
            <person name="Chevalier G."/>
            <person name="Couloux A."/>
            <person name="Da Silva C."/>
            <person name="Denoeud F."/>
            <person name="Duplessis S."/>
            <person name="Ghignone S."/>
            <person name="Hilselberger B."/>
            <person name="Iotti M."/>
            <person name="Marcais B."/>
            <person name="Mello A."/>
            <person name="Miranda M."/>
            <person name="Pacioni G."/>
            <person name="Quesneville H."/>
            <person name="Riccioni C."/>
            <person name="Ruotolo R."/>
            <person name="Splivallo R."/>
            <person name="Stocchi V."/>
            <person name="Tisserant E."/>
            <person name="Viscomi A.R."/>
            <person name="Zambonelli A."/>
            <person name="Zampieri E."/>
            <person name="Henrissat B."/>
            <person name="Lebrun M.H."/>
            <person name="Paolocci F."/>
            <person name="Bonfante P."/>
            <person name="Ottonello S."/>
            <person name="Wincker P."/>
        </authorList>
    </citation>
    <scope>NUCLEOTIDE SEQUENCE [LARGE SCALE GENOMIC DNA]</scope>
    <source>
        <strain evidence="2 3">Mel28</strain>
    </source>
</reference>
<dbReference type="KEGG" id="tml:GSTUM_00000633001"/>
<dbReference type="HOGENOM" id="CLU_2905797_0_0_1"/>
<accession>D5GC81</accession>
<dbReference type="Proteomes" id="UP000006911">
    <property type="component" value="Unassembled WGS sequence"/>
</dbReference>
<organism evidence="2 3">
    <name type="scientific">Tuber melanosporum (strain Mel28)</name>
    <name type="common">Perigord black truffle</name>
    <dbReference type="NCBI Taxonomy" id="656061"/>
    <lineage>
        <taxon>Eukaryota</taxon>
        <taxon>Fungi</taxon>
        <taxon>Dikarya</taxon>
        <taxon>Ascomycota</taxon>
        <taxon>Pezizomycotina</taxon>
        <taxon>Pezizomycetes</taxon>
        <taxon>Pezizales</taxon>
        <taxon>Tuberaceae</taxon>
        <taxon>Tuber</taxon>
    </lineage>
</organism>
<dbReference type="EMBL" id="FN430105">
    <property type="protein sequence ID" value="CAZ82124.1"/>
    <property type="molecule type" value="Genomic_DNA"/>
</dbReference>
<dbReference type="AlphaFoldDB" id="D5GC81"/>
<feature type="region of interest" description="Disordered" evidence="1">
    <location>
        <begin position="1"/>
        <end position="24"/>
    </location>
</feature>
<protein>
    <submittedName>
        <fullName evidence="2">(Perigord truffle) hypothetical protein</fullName>
    </submittedName>
</protein>
<name>D5GC81_TUBMM</name>